<feature type="non-terminal residue" evidence="2">
    <location>
        <position position="57"/>
    </location>
</feature>
<dbReference type="AlphaFoldDB" id="A0ABD0NHS1"/>
<comment type="caution">
    <text evidence="2">The sequence shown here is derived from an EMBL/GenBank/DDBJ whole genome shotgun (WGS) entry which is preliminary data.</text>
</comment>
<name>A0ABD0NHS1_CIRMR</name>
<dbReference type="EMBL" id="JAMKFB020000022">
    <property type="protein sequence ID" value="KAL0161539.1"/>
    <property type="molecule type" value="Genomic_DNA"/>
</dbReference>
<dbReference type="Proteomes" id="UP001529510">
    <property type="component" value="Unassembled WGS sequence"/>
</dbReference>
<feature type="region of interest" description="Disordered" evidence="1">
    <location>
        <begin position="30"/>
        <end position="57"/>
    </location>
</feature>
<organism evidence="2 3">
    <name type="scientific">Cirrhinus mrigala</name>
    <name type="common">Mrigala</name>
    <dbReference type="NCBI Taxonomy" id="683832"/>
    <lineage>
        <taxon>Eukaryota</taxon>
        <taxon>Metazoa</taxon>
        <taxon>Chordata</taxon>
        <taxon>Craniata</taxon>
        <taxon>Vertebrata</taxon>
        <taxon>Euteleostomi</taxon>
        <taxon>Actinopterygii</taxon>
        <taxon>Neopterygii</taxon>
        <taxon>Teleostei</taxon>
        <taxon>Ostariophysi</taxon>
        <taxon>Cypriniformes</taxon>
        <taxon>Cyprinidae</taxon>
        <taxon>Labeoninae</taxon>
        <taxon>Labeonini</taxon>
        <taxon>Cirrhinus</taxon>
    </lineage>
</organism>
<feature type="non-terminal residue" evidence="2">
    <location>
        <position position="1"/>
    </location>
</feature>
<proteinExistence type="predicted"/>
<keyword evidence="3" id="KW-1185">Reference proteome</keyword>
<protein>
    <submittedName>
        <fullName evidence="2">Uncharacterized protein</fullName>
    </submittedName>
</protein>
<reference evidence="2 3" key="1">
    <citation type="submission" date="2024-05" db="EMBL/GenBank/DDBJ databases">
        <title>Genome sequencing and assembly of Indian major carp, Cirrhinus mrigala (Hamilton, 1822).</title>
        <authorList>
            <person name="Mohindra V."/>
            <person name="Chowdhury L.M."/>
            <person name="Lal K."/>
            <person name="Jena J.K."/>
        </authorList>
    </citation>
    <scope>NUCLEOTIDE SEQUENCE [LARGE SCALE GENOMIC DNA]</scope>
    <source>
        <strain evidence="2">CM1030</strain>
        <tissue evidence="2">Blood</tissue>
    </source>
</reference>
<gene>
    <name evidence="2" type="ORF">M9458_045264</name>
</gene>
<evidence type="ECO:0000313" key="2">
    <source>
        <dbReference type="EMBL" id="KAL0161539.1"/>
    </source>
</evidence>
<evidence type="ECO:0000256" key="1">
    <source>
        <dbReference type="SAM" id="MobiDB-lite"/>
    </source>
</evidence>
<evidence type="ECO:0000313" key="3">
    <source>
        <dbReference type="Proteomes" id="UP001529510"/>
    </source>
</evidence>
<accession>A0ABD0NHS1</accession>
<sequence>NQNKICRGAGKRGCCFGCCDPTQVQTTLASDTGQEGQGQGKSAGRVPETCPRPRPAS</sequence>